<dbReference type="Proteomes" id="UP001235344">
    <property type="component" value="Chromosome"/>
</dbReference>
<keyword evidence="4" id="KW-1185">Reference proteome</keyword>
<sequence>MNKRTYSQALALALGVAGSALLAAPAMAELERISAAEGAEVYFIAPEDGATLSGPVTVRMGLTGMGVAPAGADFPDTGHHHLLVNMPLEEVDLGAPLPFTDHTRHFGGGQTEGRLELEPGEYTLQLLFMDYRHVSFDPPLVSDVITITVE</sequence>
<evidence type="ECO:0000256" key="1">
    <source>
        <dbReference type="SAM" id="SignalP"/>
    </source>
</evidence>
<protein>
    <submittedName>
        <fullName evidence="3">DUF4399 domain-containing protein</fullName>
    </submittedName>
</protein>
<dbReference type="RefSeq" id="WP_305503217.1">
    <property type="nucleotide sequence ID" value="NZ_CP131913.1"/>
</dbReference>
<dbReference type="EMBL" id="CP131913">
    <property type="protein sequence ID" value="WLI74654.1"/>
    <property type="molecule type" value="Genomic_DNA"/>
</dbReference>
<feature type="signal peptide" evidence="1">
    <location>
        <begin position="1"/>
        <end position="28"/>
    </location>
</feature>
<reference evidence="3 4" key="1">
    <citation type="submission" date="2023-08" db="EMBL/GenBank/DDBJ databases">
        <title>Transcriptome Analysis of Halomonas alkalicola CICC 11012s to Identify the Genes Involved in Alkaline Tolerances.</title>
        <authorList>
            <person name="Zhai L."/>
        </authorList>
    </citation>
    <scope>NUCLEOTIDE SEQUENCE [LARGE SCALE GENOMIC DNA]</scope>
    <source>
        <strain evidence="3 4">CICC 11012s</strain>
    </source>
</reference>
<dbReference type="InterPro" id="IPR025512">
    <property type="entry name" value="DUF4399"/>
</dbReference>
<feature type="domain" description="DUF4399" evidence="2">
    <location>
        <begin position="58"/>
        <end position="150"/>
    </location>
</feature>
<feature type="chain" id="PRO_5047038279" evidence="1">
    <location>
        <begin position="29"/>
        <end position="150"/>
    </location>
</feature>
<evidence type="ECO:0000259" key="2">
    <source>
        <dbReference type="Pfam" id="PF14347"/>
    </source>
</evidence>
<accession>A0ABY9H824</accession>
<keyword evidence="1" id="KW-0732">Signal</keyword>
<name>A0ABY9H824_9GAMM</name>
<gene>
    <name evidence="3" type="ORF">B6N23_07160</name>
</gene>
<organism evidence="3 4">
    <name type="scientific">Halomonas alkalicola</name>
    <dbReference type="NCBI Taxonomy" id="1930622"/>
    <lineage>
        <taxon>Bacteria</taxon>
        <taxon>Pseudomonadati</taxon>
        <taxon>Pseudomonadota</taxon>
        <taxon>Gammaproteobacteria</taxon>
        <taxon>Oceanospirillales</taxon>
        <taxon>Halomonadaceae</taxon>
        <taxon>Halomonas</taxon>
    </lineage>
</organism>
<evidence type="ECO:0000313" key="3">
    <source>
        <dbReference type="EMBL" id="WLI74654.1"/>
    </source>
</evidence>
<evidence type="ECO:0000313" key="4">
    <source>
        <dbReference type="Proteomes" id="UP001235344"/>
    </source>
</evidence>
<dbReference type="Pfam" id="PF14347">
    <property type="entry name" value="DUF4399"/>
    <property type="match status" value="1"/>
</dbReference>
<proteinExistence type="predicted"/>